<evidence type="ECO:0000256" key="2">
    <source>
        <dbReference type="ARBA" id="ARBA00022679"/>
    </source>
</evidence>
<dbReference type="Gramene" id="OPUNC03G22080.1">
    <property type="protein sequence ID" value="OPUNC03G22080.1"/>
    <property type="gene ID" value="OPUNC03G22080"/>
</dbReference>
<dbReference type="STRING" id="4537.A0A0E0KFR1"/>
<dbReference type="EnsemblPlants" id="OPUNC03G22080.1">
    <property type="protein sequence ID" value="OPUNC03G22080.1"/>
    <property type="gene ID" value="OPUNC03G22080"/>
</dbReference>
<evidence type="ECO:0000256" key="4">
    <source>
        <dbReference type="ARBA" id="ARBA00022694"/>
    </source>
</evidence>
<keyword evidence="3" id="KW-0949">S-adenosyl-L-methionine</keyword>
<reference evidence="7" key="1">
    <citation type="submission" date="2015-04" db="UniProtKB">
        <authorList>
            <consortium name="EnsemblPlants"/>
        </authorList>
    </citation>
    <scope>IDENTIFICATION</scope>
</reference>
<sequence>MSRGVVDAYGKPHVSASLFSSLPFLSSFVSSPLLFFNETGRPAGRAAAGGGRSGPRFLVADAGDHASWCRSTPPAARANPTLLLLDGKWKQANEMHAASLPLLSSFAVPISLPVDCGVDGDSMFEGELVVKELYKGCMSTMEAVAGALRLLEPDQRLRR</sequence>
<evidence type="ECO:0000256" key="3">
    <source>
        <dbReference type="ARBA" id="ARBA00022691"/>
    </source>
</evidence>
<name>A0A0E0KFR1_ORYPU</name>
<accession>A0A0E0KFR1</accession>
<dbReference type="InterPro" id="IPR005636">
    <property type="entry name" value="DTW"/>
</dbReference>
<dbReference type="EC" id="2.5.1.25" evidence="1"/>
<keyword evidence="8" id="KW-1185">Reference proteome</keyword>
<keyword evidence="4" id="KW-0819">tRNA processing</keyword>
<keyword evidence="2" id="KW-0808">Transferase</keyword>
<protein>
    <recommendedName>
        <fullName evidence="1">tRNA-uridine aminocarboxypropyltransferase</fullName>
        <ecNumber evidence="1">2.5.1.25</ecNumber>
    </recommendedName>
</protein>
<reference evidence="7" key="2">
    <citation type="submission" date="2018-05" db="EMBL/GenBank/DDBJ databases">
        <title>OpunRS2 (Oryza punctata Reference Sequence Version 2).</title>
        <authorList>
            <person name="Zhang J."/>
            <person name="Kudrna D."/>
            <person name="Lee S."/>
            <person name="Talag J."/>
            <person name="Welchert J."/>
            <person name="Wing R.A."/>
        </authorList>
    </citation>
    <scope>NUCLEOTIDE SEQUENCE [LARGE SCALE GENOMIC DNA]</scope>
</reference>
<evidence type="ECO:0000313" key="8">
    <source>
        <dbReference type="Proteomes" id="UP000026962"/>
    </source>
</evidence>
<dbReference type="AlphaFoldDB" id="A0A0E0KFR1"/>
<evidence type="ECO:0000256" key="1">
    <source>
        <dbReference type="ARBA" id="ARBA00012386"/>
    </source>
</evidence>
<dbReference type="Pfam" id="PF03942">
    <property type="entry name" value="DTW"/>
    <property type="match status" value="1"/>
</dbReference>
<feature type="domain" description="DTW" evidence="6">
    <location>
        <begin position="77"/>
        <end position="154"/>
    </location>
</feature>
<organism evidence="7">
    <name type="scientific">Oryza punctata</name>
    <name type="common">Red rice</name>
    <dbReference type="NCBI Taxonomy" id="4537"/>
    <lineage>
        <taxon>Eukaryota</taxon>
        <taxon>Viridiplantae</taxon>
        <taxon>Streptophyta</taxon>
        <taxon>Embryophyta</taxon>
        <taxon>Tracheophyta</taxon>
        <taxon>Spermatophyta</taxon>
        <taxon>Magnoliopsida</taxon>
        <taxon>Liliopsida</taxon>
        <taxon>Poales</taxon>
        <taxon>Poaceae</taxon>
        <taxon>BOP clade</taxon>
        <taxon>Oryzoideae</taxon>
        <taxon>Oryzeae</taxon>
        <taxon>Oryzinae</taxon>
        <taxon>Oryza</taxon>
    </lineage>
</organism>
<comment type="catalytic activity">
    <reaction evidence="5">
        <text>a uridine in tRNA + S-adenosyl-L-methionine = a 3-[(3S)-3-amino-3-carboxypropyl]uridine in tRNA + S-methyl-5'-thioadenosine + H(+)</text>
        <dbReference type="Rhea" id="RHEA:62432"/>
        <dbReference type="Rhea" id="RHEA-COMP:13339"/>
        <dbReference type="Rhea" id="RHEA-COMP:16092"/>
        <dbReference type="ChEBI" id="CHEBI:15378"/>
        <dbReference type="ChEBI" id="CHEBI:17509"/>
        <dbReference type="ChEBI" id="CHEBI:59789"/>
        <dbReference type="ChEBI" id="CHEBI:65315"/>
        <dbReference type="ChEBI" id="CHEBI:82930"/>
        <dbReference type="EC" id="2.5.1.25"/>
    </reaction>
</comment>
<evidence type="ECO:0000313" key="7">
    <source>
        <dbReference type="EnsemblPlants" id="OPUNC03G22080.1"/>
    </source>
</evidence>
<dbReference type="eggNOG" id="KOG4382">
    <property type="taxonomic scope" value="Eukaryota"/>
</dbReference>
<evidence type="ECO:0000256" key="5">
    <source>
        <dbReference type="ARBA" id="ARBA00048718"/>
    </source>
</evidence>
<dbReference type="HOGENOM" id="CLU_1663579_0_0_1"/>
<dbReference type="GO" id="GO:0016432">
    <property type="term" value="F:tRNA-uridine aminocarboxypropyltransferase activity"/>
    <property type="evidence" value="ECO:0007669"/>
    <property type="project" value="UniProtKB-EC"/>
</dbReference>
<dbReference type="GO" id="GO:0008033">
    <property type="term" value="P:tRNA processing"/>
    <property type="evidence" value="ECO:0007669"/>
    <property type="project" value="UniProtKB-KW"/>
</dbReference>
<dbReference type="Proteomes" id="UP000026962">
    <property type="component" value="Chromosome 3"/>
</dbReference>
<evidence type="ECO:0000259" key="6">
    <source>
        <dbReference type="Pfam" id="PF03942"/>
    </source>
</evidence>
<proteinExistence type="predicted"/>